<keyword evidence="4" id="KW-1185">Reference proteome</keyword>
<dbReference type="EMBL" id="BKAJ01000247">
    <property type="protein sequence ID" value="GEP61691.1"/>
    <property type="molecule type" value="Genomic_DNA"/>
</dbReference>
<keyword evidence="1" id="KW-0472">Membrane</keyword>
<dbReference type="OrthoDB" id="118399at2"/>
<feature type="domain" description="DUF6644" evidence="2">
    <location>
        <begin position="20"/>
        <end position="155"/>
    </location>
</feature>
<proteinExistence type="predicted"/>
<dbReference type="InterPro" id="IPR046586">
    <property type="entry name" value="DUF6644"/>
</dbReference>
<keyword evidence="1" id="KW-0812">Transmembrane</keyword>
<evidence type="ECO:0000259" key="2">
    <source>
        <dbReference type="Pfam" id="PF20349"/>
    </source>
</evidence>
<accession>A0A512NRW9</accession>
<evidence type="ECO:0000313" key="3">
    <source>
        <dbReference type="EMBL" id="GEP61691.1"/>
    </source>
</evidence>
<gene>
    <name evidence="3" type="ORF">RSO01_88570</name>
</gene>
<keyword evidence="1" id="KW-1133">Transmembrane helix</keyword>
<reference evidence="3 4" key="1">
    <citation type="submission" date="2019-07" db="EMBL/GenBank/DDBJ databases">
        <title>Whole genome shotgun sequence of Reyranella soli NBRC 108950.</title>
        <authorList>
            <person name="Hosoyama A."/>
            <person name="Uohara A."/>
            <person name="Ohji S."/>
            <person name="Ichikawa N."/>
        </authorList>
    </citation>
    <scope>NUCLEOTIDE SEQUENCE [LARGE SCALE GENOMIC DNA]</scope>
    <source>
        <strain evidence="3 4">NBRC 108950</strain>
    </source>
</reference>
<feature type="transmembrane region" description="Helical" evidence="1">
    <location>
        <begin position="63"/>
        <end position="83"/>
    </location>
</feature>
<evidence type="ECO:0000256" key="1">
    <source>
        <dbReference type="SAM" id="Phobius"/>
    </source>
</evidence>
<organism evidence="3 4">
    <name type="scientific">Reyranella soli</name>
    <dbReference type="NCBI Taxonomy" id="1230389"/>
    <lineage>
        <taxon>Bacteria</taxon>
        <taxon>Pseudomonadati</taxon>
        <taxon>Pseudomonadota</taxon>
        <taxon>Alphaproteobacteria</taxon>
        <taxon>Hyphomicrobiales</taxon>
        <taxon>Reyranellaceae</taxon>
        <taxon>Reyranella</taxon>
    </lineage>
</organism>
<feature type="transmembrane region" description="Helical" evidence="1">
    <location>
        <begin position="95"/>
        <end position="112"/>
    </location>
</feature>
<evidence type="ECO:0000313" key="4">
    <source>
        <dbReference type="Proteomes" id="UP000321058"/>
    </source>
</evidence>
<protein>
    <recommendedName>
        <fullName evidence="2">DUF6644 domain-containing protein</fullName>
    </recommendedName>
</protein>
<comment type="caution">
    <text evidence="3">The sequence shown here is derived from an EMBL/GenBank/DDBJ whole genome shotgun (WGS) entry which is preliminary data.</text>
</comment>
<feature type="transmembrane region" description="Helical" evidence="1">
    <location>
        <begin position="132"/>
        <end position="153"/>
    </location>
</feature>
<feature type="transmembrane region" description="Helical" evidence="1">
    <location>
        <begin position="20"/>
        <end position="42"/>
    </location>
</feature>
<dbReference type="RefSeq" id="WP_147156978.1">
    <property type="nucleotide sequence ID" value="NZ_BKAJ01000247.1"/>
</dbReference>
<dbReference type="AlphaFoldDB" id="A0A512NRW9"/>
<sequence>MTLVDWIGAWPGAVLLQRSGTIYLFVNAAHIASIGLLIGGILPLDLRLAGLIRGVPLAVIAPFLARSAAIGLGLAIVTGLWLFSVKPREYLANTAFLWKMALLALALLNIAVQHRNRHFRLALDGGTVHPSVRLVAGCSAILWLSVLVAGRWVGFL</sequence>
<dbReference type="Pfam" id="PF20349">
    <property type="entry name" value="DUF6644"/>
    <property type="match status" value="1"/>
</dbReference>
<name>A0A512NRW9_9HYPH</name>
<dbReference type="Proteomes" id="UP000321058">
    <property type="component" value="Unassembled WGS sequence"/>
</dbReference>